<keyword evidence="3" id="KW-1185">Reference proteome</keyword>
<proteinExistence type="predicted"/>
<evidence type="ECO:0008006" key="4">
    <source>
        <dbReference type="Google" id="ProtNLM"/>
    </source>
</evidence>
<evidence type="ECO:0000256" key="1">
    <source>
        <dbReference type="SAM" id="MobiDB-lite"/>
    </source>
</evidence>
<feature type="region of interest" description="Disordered" evidence="1">
    <location>
        <begin position="133"/>
        <end position="158"/>
    </location>
</feature>
<name>A0A5S4G6R3_9ACTN</name>
<dbReference type="AlphaFoldDB" id="A0A5S4G6R3"/>
<evidence type="ECO:0000313" key="3">
    <source>
        <dbReference type="Proteomes" id="UP000305238"/>
    </source>
</evidence>
<accession>A0A5S4G6R3</accession>
<feature type="compositionally biased region" description="Gly residues" evidence="1">
    <location>
        <begin position="144"/>
        <end position="158"/>
    </location>
</feature>
<organism evidence="2 3">
    <name type="scientific">Actinomadura geliboluensis</name>
    <dbReference type="NCBI Taxonomy" id="882440"/>
    <lineage>
        <taxon>Bacteria</taxon>
        <taxon>Bacillati</taxon>
        <taxon>Actinomycetota</taxon>
        <taxon>Actinomycetes</taxon>
        <taxon>Streptosporangiales</taxon>
        <taxon>Thermomonosporaceae</taxon>
        <taxon>Actinomadura</taxon>
    </lineage>
</organism>
<sequence>MAAGDIVPVTGEWFEQTLESASPDLLRTMVREMAQRMMDNEVEQVCGAGYGEVSDTRVTTRLDVARTRSRGNLPQQHARPGFIGREQAIERLDNGHLRFDRANTCADSSPIAPSPSTINDSGTRSVRTASRLVQYGTSGRPSTGAGGVCFTGRAEGGP</sequence>
<dbReference type="Proteomes" id="UP000305238">
    <property type="component" value="Unassembled WGS sequence"/>
</dbReference>
<feature type="non-terminal residue" evidence="2">
    <location>
        <position position="158"/>
    </location>
</feature>
<protein>
    <recommendedName>
        <fullName evidence="4">Mutator family transposase</fullName>
    </recommendedName>
</protein>
<gene>
    <name evidence="2" type="ORF">ETD96_37230</name>
</gene>
<evidence type="ECO:0000313" key="2">
    <source>
        <dbReference type="EMBL" id="TMR28539.1"/>
    </source>
</evidence>
<comment type="caution">
    <text evidence="2">The sequence shown here is derived from an EMBL/GenBank/DDBJ whole genome shotgun (WGS) entry which is preliminary data.</text>
</comment>
<reference evidence="2 3" key="1">
    <citation type="submission" date="2019-05" db="EMBL/GenBank/DDBJ databases">
        <title>Draft genome sequence of Actinomadura geliboluensis A8036.</title>
        <authorList>
            <person name="Saricaoglu S."/>
            <person name="Isik K."/>
        </authorList>
    </citation>
    <scope>NUCLEOTIDE SEQUENCE [LARGE SCALE GENOMIC DNA]</scope>
    <source>
        <strain evidence="2 3">A8036</strain>
    </source>
</reference>
<dbReference type="EMBL" id="VCKZ01000424">
    <property type="protein sequence ID" value="TMR28539.1"/>
    <property type="molecule type" value="Genomic_DNA"/>
</dbReference>